<keyword evidence="1" id="KW-0268">Exocytosis</keyword>
<keyword evidence="1" id="KW-0653">Protein transport</keyword>
<accession>A0A095AY47</accession>
<name>A0A095AY47_SCHHA</name>
<dbReference type="GO" id="GO:0032584">
    <property type="term" value="C:growth cone membrane"/>
    <property type="evidence" value="ECO:0007669"/>
    <property type="project" value="TreeGrafter"/>
</dbReference>
<dbReference type="PANTHER" id="PTHR14146:SF0">
    <property type="entry name" value="EXOCYST COMPLEX COMPONENT 4"/>
    <property type="match status" value="1"/>
</dbReference>
<keyword evidence="1" id="KW-0813">Transport</keyword>
<comment type="similarity">
    <text evidence="1">Belongs to the SEC8 family.</text>
</comment>
<dbReference type="PANTHER" id="PTHR14146">
    <property type="entry name" value="EXOCYST COMPLEX COMPONENT 4"/>
    <property type="match status" value="1"/>
</dbReference>
<organism evidence="2">
    <name type="scientific">Schistosoma haematobium</name>
    <name type="common">Blood fluke</name>
    <dbReference type="NCBI Taxonomy" id="6185"/>
    <lineage>
        <taxon>Eukaryota</taxon>
        <taxon>Metazoa</taxon>
        <taxon>Spiralia</taxon>
        <taxon>Lophotrochozoa</taxon>
        <taxon>Platyhelminthes</taxon>
        <taxon>Trematoda</taxon>
        <taxon>Digenea</taxon>
        <taxon>Strigeidida</taxon>
        <taxon>Schistosomatoidea</taxon>
        <taxon>Schistosomatidae</taxon>
        <taxon>Schistosoma</taxon>
    </lineage>
</organism>
<dbReference type="GO" id="GO:0006612">
    <property type="term" value="P:protein targeting to membrane"/>
    <property type="evidence" value="ECO:0007669"/>
    <property type="project" value="UniProtKB-UniRule"/>
</dbReference>
<dbReference type="GO" id="GO:0006893">
    <property type="term" value="P:Golgi to plasma membrane transport"/>
    <property type="evidence" value="ECO:0007669"/>
    <property type="project" value="TreeGrafter"/>
</dbReference>
<proteinExistence type="inferred from homology"/>
<protein>
    <recommendedName>
        <fullName evidence="1">Exocyst complex component Sec8</fullName>
    </recommendedName>
</protein>
<evidence type="ECO:0000313" key="2">
    <source>
        <dbReference type="EMBL" id="KGB39641.1"/>
    </source>
</evidence>
<gene>
    <name evidence="2" type="ORF">MS3_08091</name>
</gene>
<dbReference type="InterPro" id="IPR039682">
    <property type="entry name" value="Sec8/EXOC4"/>
</dbReference>
<sequence length="1316" mass="149378">MDIREKKRRQLEKDFTETGAVLNICLTEKFGDVNKILNTYGIVSQRVRDNKTSVAKIQRDLIECKSLLYCNREELRRLWLELVEQRRCLELVDQLDRLRSTPDALGYLVTARAWSEATSLMINSNYMLESEIASIPAVQTLKTDLAHKNKFLIDELRKELNRLLYDKPFILALDMHIRNPSRDKSVRSHSDSWFSNQYVFPLVFMKDKREGKYTHHFDHSPKFCIDQLRDTLQSSYKIAPAYTVNMDNLQNINSLNKVAVTHFVSLPLSDWYNASVSEPVVDANLYKEPRTVATVIARSTVTASHHDDDTVDSQQHQQHNSALSHSDWIREIVAVTHFFMKDKREGKYTHHFDHSPKFCIDQLRDTLQSSYKIAPAYTVNMDNLQNINSLNKVAVTHFVSLPLSDWYNASVSEPVVDANLYKEPRTVATVIARSTVTASHHDDDTVDSQQHQQHNSALSHSDWIREIVAVTHCLIRLQKLPQLVFLFYKNLFPHRAIAQNDTVPLSEINSPRYLIKLLELVFDALFMQARACLLVLRTLNGAKQKHVRISTELQGLTTHYIWSCVQYEVYCILLTHLNNISPSELNELSLSSNKNGLLKLQARTGRNSFLSGGDITPGSDNSSASLNLSKVDLNALMGRKRIGAFNFASITSSSSNSNSTAASSTTTTTITTANTINANSTNTTPGNITNTRDSQSVIGTISGNVMSNHIGNIGSGNFTTNTTAATNQGQSNVPLFSFSNSSHYLGISTYLSESRAMSGLPGVETQSGQNLTEKSAPIYPLACRPSGDNILSVYKMVMEFIEAVEWEMIKYTEFSDLHSVSSTHSNTSNDYRQQCQLRTLLKTFIETIYLPGKLSSLRNKLQKSLNSPDVLTSVVSQQTERELNLNRPILLVNIGELETGLALPSSEWSKDDDVSRFWKKFPSWQRMATHEARLLANNTIMEKSLAKKKAHETTYNHDNRTMNANSFNGMQIKRLEEKEETEKLNSGEKINEGDTIIKPVCAIALGLYNNDTIGCNNINIPSIIPFANGLNNNSDNIDDAERGLEYMRLHGIIHEREATRLAVAETDQLIHMIRHELPECEKKSDQILPTLRNIQLIKALGRLTESLCWLCYRVLNLDTWTQGSKKYQIKSSISISTNRSESVVGGIRTSSDYYYNSFVSYAKELNRFSEACLLMTYLEVRIQAYNYFGTLPDGVTYWCPLDDVDVDKYVTDFLGYIEQVKDLSIHTFSRHKFRFIFDGLGDFISQLLLRLIPQIERMNSNGNKKMCRNVYRLQQALATLTETHESDLIRVKQLYELFFLTPEVHMVILCSIVIND</sequence>
<comment type="function">
    <text evidence="1">Component of the exocyst complex involved in the docking of exocytic vesicles with fusion sites on the plasma membrane.</text>
</comment>
<dbReference type="STRING" id="6185.A0A095AY47"/>
<dbReference type="GO" id="GO:0000145">
    <property type="term" value="C:exocyst"/>
    <property type="evidence" value="ECO:0007669"/>
    <property type="project" value="UniProtKB-UniRule"/>
</dbReference>
<evidence type="ECO:0000256" key="1">
    <source>
        <dbReference type="RuleBase" id="RU367079"/>
    </source>
</evidence>
<dbReference type="GO" id="GO:0007268">
    <property type="term" value="P:chemical synaptic transmission"/>
    <property type="evidence" value="ECO:0007669"/>
    <property type="project" value="TreeGrafter"/>
</dbReference>
<reference evidence="2" key="1">
    <citation type="journal article" date="2012" name="Nat. Genet.">
        <title>Whole-genome sequence of Schistosoma haematobium.</title>
        <authorList>
            <person name="Young N.D."/>
            <person name="Jex A.R."/>
            <person name="Li B."/>
            <person name="Liu S."/>
            <person name="Yang L."/>
            <person name="Xiong Z."/>
            <person name="Li Y."/>
            <person name="Cantacessi C."/>
            <person name="Hall R.S."/>
            <person name="Xu X."/>
            <person name="Chen F."/>
            <person name="Wu X."/>
            <person name="Zerlotini A."/>
            <person name="Oliveira G."/>
            <person name="Hofmann A."/>
            <person name="Zhang G."/>
            <person name="Fang X."/>
            <person name="Kang Y."/>
            <person name="Campbell B.E."/>
            <person name="Loukas A."/>
            <person name="Ranganathan S."/>
            <person name="Rollinson D."/>
            <person name="Rinaldi G."/>
            <person name="Brindley P.J."/>
            <person name="Yang H."/>
            <person name="Wang J."/>
            <person name="Wang J."/>
            <person name="Gasser R.B."/>
        </authorList>
    </citation>
    <scope>NUCLEOTIDE SEQUENCE [LARGE SCALE GENOMIC DNA]</scope>
</reference>
<dbReference type="GO" id="GO:0045202">
    <property type="term" value="C:synapse"/>
    <property type="evidence" value="ECO:0007669"/>
    <property type="project" value="TreeGrafter"/>
</dbReference>
<dbReference type="GO" id="GO:0090522">
    <property type="term" value="P:vesicle tethering involved in exocytosis"/>
    <property type="evidence" value="ECO:0007669"/>
    <property type="project" value="UniProtKB-UniRule"/>
</dbReference>
<dbReference type="GO" id="GO:0015031">
    <property type="term" value="P:protein transport"/>
    <property type="evidence" value="ECO:0007669"/>
    <property type="project" value="UniProtKB-KW"/>
</dbReference>
<dbReference type="EMBL" id="KL251250">
    <property type="protein sequence ID" value="KGB39641.1"/>
    <property type="molecule type" value="Genomic_DNA"/>
</dbReference>